<keyword evidence="2" id="KW-1185">Reference proteome</keyword>
<dbReference type="RefSeq" id="WP_136082429.1">
    <property type="nucleotide sequence ID" value="NZ_CAAHFG010000004.1"/>
</dbReference>
<gene>
    <name evidence="1" type="ORF">PDESU_05509</name>
</gene>
<dbReference type="AlphaFoldDB" id="A0A6C2UBA1"/>
<evidence type="ECO:0000313" key="1">
    <source>
        <dbReference type="EMBL" id="VGO16917.1"/>
    </source>
</evidence>
<dbReference type="EMBL" id="CAAHFG010000004">
    <property type="protein sequence ID" value="VGO16917.1"/>
    <property type="molecule type" value="Genomic_DNA"/>
</dbReference>
<accession>A0A6C2UBA1</accession>
<evidence type="ECO:0000313" key="2">
    <source>
        <dbReference type="Proteomes" id="UP000366872"/>
    </source>
</evidence>
<name>A0A6C2UBA1_PONDE</name>
<sequence>MEGLRDKFALDDVVDTGAGNDVDTAVGGGDVGNVADAPKTDNELFIKGPLPLSWVTAAGALGGKCLHTGMILWHHHGLNRGESFQISHRRLSEHGVGTELTAKRSLDRLEASGLITVRLKSGQRKEIVINAAG</sequence>
<dbReference type="Proteomes" id="UP000366872">
    <property type="component" value="Unassembled WGS sequence"/>
</dbReference>
<proteinExistence type="predicted"/>
<organism evidence="1 2">
    <name type="scientific">Pontiella desulfatans</name>
    <dbReference type="NCBI Taxonomy" id="2750659"/>
    <lineage>
        <taxon>Bacteria</taxon>
        <taxon>Pseudomonadati</taxon>
        <taxon>Kiritimatiellota</taxon>
        <taxon>Kiritimatiellia</taxon>
        <taxon>Kiritimatiellales</taxon>
        <taxon>Pontiellaceae</taxon>
        <taxon>Pontiella</taxon>
    </lineage>
</organism>
<protein>
    <submittedName>
        <fullName evidence="1">Uncharacterized protein</fullName>
    </submittedName>
</protein>
<reference evidence="1 2" key="1">
    <citation type="submission" date="2019-04" db="EMBL/GenBank/DDBJ databases">
        <authorList>
            <person name="Van Vliet M D."/>
        </authorList>
    </citation>
    <scope>NUCLEOTIDE SEQUENCE [LARGE SCALE GENOMIC DNA]</scope>
    <source>
        <strain evidence="1 2">F1</strain>
    </source>
</reference>